<dbReference type="EMBL" id="JAAMPU010000107">
    <property type="protein sequence ID" value="NMH29108.1"/>
    <property type="molecule type" value="Genomic_DNA"/>
</dbReference>
<accession>A0A972FV54</accession>
<evidence type="ECO:0000313" key="2">
    <source>
        <dbReference type="Proteomes" id="UP000712080"/>
    </source>
</evidence>
<dbReference type="Pfam" id="PF06245">
    <property type="entry name" value="DUF1015"/>
    <property type="match status" value="1"/>
</dbReference>
<name>A0A972FV54_9FLAO</name>
<dbReference type="RefSeq" id="WP_169528197.1">
    <property type="nucleotide sequence ID" value="NZ_JAAMPU010000107.1"/>
</dbReference>
<keyword evidence="2" id="KW-1185">Reference proteome</keyword>
<dbReference type="PANTHER" id="PTHR36454:SF1">
    <property type="entry name" value="DUF1015 DOMAIN-CONTAINING PROTEIN"/>
    <property type="match status" value="1"/>
</dbReference>
<dbReference type="AlphaFoldDB" id="A0A972FV54"/>
<gene>
    <name evidence="1" type="ORF">G6047_13785</name>
</gene>
<comment type="caution">
    <text evidence="1">The sequence shown here is derived from an EMBL/GenBank/DDBJ whole genome shotgun (WGS) entry which is preliminary data.</text>
</comment>
<dbReference type="PANTHER" id="PTHR36454">
    <property type="entry name" value="LMO2823 PROTEIN"/>
    <property type="match status" value="1"/>
</dbReference>
<sequence length="397" mass="45808">MPNIVPFKAVRPSRDKASLVTSRPYEDYGAAELAAQLDFNPYSFLHILHPGFVNVQKEEPQKRFGNVRDKYHEFKHSGILLSEEYPMYYLYETKSGDRTFTGIIGGISLEDYRDGNIKRHEDTLEYRVAHFSDYLEMTGFNTEPVLISYPEKKELADYIAQKKNKRPLYHFSSPNKDLHTLWRIKEPSDIELVRKAFSEIPSLYIADGHHRIASANELWERHPENTTAGFVMGFMIAEPELHIYEYNRLIRNLEHLDKAELLHKLEASFVIENHGRELWKPTRKGQFGMYMGGEFFALSAKKNTAATDADLLNDVVFSAIFQITDLRNSSRIEYLPGNVPITKIIEKVDSGEFAVGFSLFPIAFETIRAVADRNEILPPKSTYIEPKFRNGLVIYEL</sequence>
<proteinExistence type="predicted"/>
<dbReference type="PIRSF" id="PIRSF033563">
    <property type="entry name" value="UCP033563"/>
    <property type="match status" value="1"/>
</dbReference>
<evidence type="ECO:0000313" key="1">
    <source>
        <dbReference type="EMBL" id="NMH29108.1"/>
    </source>
</evidence>
<reference evidence="1" key="1">
    <citation type="submission" date="2020-02" db="EMBL/GenBank/DDBJ databases">
        <title>Flavobacterium sp. genome.</title>
        <authorList>
            <person name="Jung H.S."/>
            <person name="Baek J.H."/>
            <person name="Jeon C.O."/>
        </authorList>
    </citation>
    <scope>NUCLEOTIDE SEQUENCE</scope>
    <source>
        <strain evidence="1">SE-s28</strain>
    </source>
</reference>
<dbReference type="InterPro" id="IPR008323">
    <property type="entry name" value="UCP033563"/>
</dbReference>
<dbReference type="Proteomes" id="UP000712080">
    <property type="component" value="Unassembled WGS sequence"/>
</dbReference>
<organism evidence="1 2">
    <name type="scientific">Flavobacterium silvaticum</name>
    <dbReference type="NCBI Taxonomy" id="1852020"/>
    <lineage>
        <taxon>Bacteria</taxon>
        <taxon>Pseudomonadati</taxon>
        <taxon>Bacteroidota</taxon>
        <taxon>Flavobacteriia</taxon>
        <taxon>Flavobacteriales</taxon>
        <taxon>Flavobacteriaceae</taxon>
        <taxon>Flavobacterium</taxon>
    </lineage>
</organism>
<protein>
    <submittedName>
        <fullName evidence="1">DUF1015 domain-containing protein</fullName>
    </submittedName>
</protein>